<organism evidence="1 2">
    <name type="scientific">Phlebotomus papatasi</name>
    <name type="common">Sandfly</name>
    <dbReference type="NCBI Taxonomy" id="29031"/>
    <lineage>
        <taxon>Eukaryota</taxon>
        <taxon>Metazoa</taxon>
        <taxon>Ecdysozoa</taxon>
        <taxon>Arthropoda</taxon>
        <taxon>Hexapoda</taxon>
        <taxon>Insecta</taxon>
        <taxon>Pterygota</taxon>
        <taxon>Neoptera</taxon>
        <taxon>Endopterygota</taxon>
        <taxon>Diptera</taxon>
        <taxon>Nematocera</taxon>
        <taxon>Psychodoidea</taxon>
        <taxon>Psychodidae</taxon>
        <taxon>Phlebotomus</taxon>
        <taxon>Phlebotomus</taxon>
    </lineage>
</organism>
<evidence type="ECO:0000313" key="1">
    <source>
        <dbReference type="EnsemblMetazoa" id="PPAI008953-PA"/>
    </source>
</evidence>
<dbReference type="EnsemblMetazoa" id="PPAI008953-RA">
    <property type="protein sequence ID" value="PPAI008953-PA"/>
    <property type="gene ID" value="PPAI008953"/>
</dbReference>
<name>A0A1B0DL09_PHLPP</name>
<accession>A0A1B0DL09</accession>
<dbReference type="VEuPathDB" id="VectorBase:PPAI008953"/>
<keyword evidence="2" id="KW-1185">Reference proteome</keyword>
<dbReference type="EMBL" id="AJVK01068902">
    <property type="status" value="NOT_ANNOTATED_CDS"/>
    <property type="molecule type" value="Genomic_DNA"/>
</dbReference>
<proteinExistence type="predicted"/>
<protein>
    <submittedName>
        <fullName evidence="1">Uncharacterized protein</fullName>
    </submittedName>
</protein>
<reference evidence="1" key="1">
    <citation type="submission" date="2022-08" db="UniProtKB">
        <authorList>
            <consortium name="EnsemblMetazoa"/>
        </authorList>
    </citation>
    <scope>IDENTIFICATION</scope>
    <source>
        <strain evidence="1">Israel</strain>
    </source>
</reference>
<dbReference type="AlphaFoldDB" id="A0A1B0DL09"/>
<sequence length="164" mass="18585">METFRVLATFLALVAVASAGGDNVEHVRKIIHVPFKIHTIHHHQVKKVPVPVPVVKEVPVYKTVEVPVVQKVAVPVVQKVHVPVHVPVQVPVHVPVPVKVPIVVYQKPHHESHEFHQASHNQFQDTYYTSFQDSHKDDAWQLQKTQGLEQSHEGGHFTDGYWSK</sequence>
<evidence type="ECO:0000313" key="2">
    <source>
        <dbReference type="Proteomes" id="UP000092462"/>
    </source>
</evidence>
<dbReference type="Proteomes" id="UP000092462">
    <property type="component" value="Unassembled WGS sequence"/>
</dbReference>